<comment type="caution">
    <text evidence="1">The sequence shown here is derived from an EMBL/GenBank/DDBJ whole genome shotgun (WGS) entry which is preliminary data.</text>
</comment>
<dbReference type="RefSeq" id="WP_408263727.1">
    <property type="nucleotide sequence ID" value="NZ_JAQQCK010000016.1"/>
</dbReference>
<reference evidence="1 2" key="1">
    <citation type="journal article" date="2024" name="Chem. Sci.">
        <title>Discovery of megapolipeptins by genome mining of a Burkholderiales bacteria collection.</title>
        <authorList>
            <person name="Paulo B.S."/>
            <person name="Recchia M.J.J."/>
            <person name="Lee S."/>
            <person name="Fergusson C.H."/>
            <person name="Romanowski S.B."/>
            <person name="Hernandez A."/>
            <person name="Krull N."/>
            <person name="Liu D.Y."/>
            <person name="Cavanagh H."/>
            <person name="Bos A."/>
            <person name="Gray C.A."/>
            <person name="Murphy B.T."/>
            <person name="Linington R.G."/>
            <person name="Eustaquio A.S."/>
        </authorList>
    </citation>
    <scope>NUCLEOTIDE SEQUENCE [LARGE SCALE GENOMIC DNA]</scope>
    <source>
        <strain evidence="1 2">RL17-351-BIE-A</strain>
    </source>
</reference>
<dbReference type="Proteomes" id="UP001629274">
    <property type="component" value="Unassembled WGS sequence"/>
</dbReference>
<name>A0ABW9BQD3_9BURK</name>
<organism evidence="1 2">
    <name type="scientific">Paraburkholderia phytofirmans</name>
    <dbReference type="NCBI Taxonomy" id="261302"/>
    <lineage>
        <taxon>Bacteria</taxon>
        <taxon>Pseudomonadati</taxon>
        <taxon>Pseudomonadota</taxon>
        <taxon>Betaproteobacteria</taxon>
        <taxon>Burkholderiales</taxon>
        <taxon>Burkholderiaceae</taxon>
        <taxon>Paraburkholderia</taxon>
    </lineage>
</organism>
<dbReference type="EMBL" id="JAQQDR010000012">
    <property type="protein sequence ID" value="MFM0242130.1"/>
    <property type="molecule type" value="Genomic_DNA"/>
</dbReference>
<sequence>MPETAAEAQIADLPVVTFIWLNARDRADTRHARGTGAKEAARVARAACDAQRSVIKRVAVVAQQHTAM</sequence>
<accession>A0ABW9BQD3</accession>
<gene>
    <name evidence="1" type="ORF">PQR03_28705</name>
</gene>
<evidence type="ECO:0000313" key="1">
    <source>
        <dbReference type="EMBL" id="MFM0242130.1"/>
    </source>
</evidence>
<evidence type="ECO:0000313" key="2">
    <source>
        <dbReference type="Proteomes" id="UP001629274"/>
    </source>
</evidence>
<protein>
    <submittedName>
        <fullName evidence="1">Uncharacterized protein</fullName>
    </submittedName>
</protein>
<keyword evidence="2" id="KW-1185">Reference proteome</keyword>
<proteinExistence type="predicted"/>